<dbReference type="Proteomes" id="UP000280298">
    <property type="component" value="Chromosome"/>
</dbReference>
<keyword evidence="1" id="KW-1133">Transmembrane helix</keyword>
<keyword evidence="1" id="KW-0472">Membrane</keyword>
<dbReference type="OrthoDB" id="4165556at2"/>
<evidence type="ECO:0000256" key="1">
    <source>
        <dbReference type="SAM" id="Phobius"/>
    </source>
</evidence>
<dbReference type="AlphaFoldDB" id="A0A3S9MCD2"/>
<keyword evidence="3" id="KW-1185">Reference proteome</keyword>
<protein>
    <submittedName>
        <fullName evidence="2">Uncharacterized protein</fullName>
    </submittedName>
</protein>
<name>A0A3S9MCD2_9ACTN</name>
<feature type="transmembrane region" description="Helical" evidence="1">
    <location>
        <begin position="127"/>
        <end position="147"/>
    </location>
</feature>
<feature type="transmembrane region" description="Helical" evidence="1">
    <location>
        <begin position="86"/>
        <end position="107"/>
    </location>
</feature>
<gene>
    <name evidence="2" type="ORF">EJ357_28025</name>
</gene>
<sequence>MSMWWWMKARRTHSVVLSGLAISLLLSLTIGSEEVELPSLVSGMQQAVLTMFVPIPLVAALMVSLESRLPGIEASSVRRVGGWDALLVSATVGFWFALAAVSGSGVVAASARNAAFLAGLMLLARPWVGEAAVMVPVAWTMVVVAFNRRPAPDPEPWTILPEPASAPHAALAAAVLFGIGISSVMFISKDKS</sequence>
<evidence type="ECO:0000313" key="2">
    <source>
        <dbReference type="EMBL" id="AZQ36822.1"/>
    </source>
</evidence>
<keyword evidence="1" id="KW-0812">Transmembrane</keyword>
<accession>A0A3S9MCD2</accession>
<reference evidence="2 3" key="1">
    <citation type="journal article" date="2019" name="Int. J. Syst. Evol. Microbiol.">
        <title>Streptomyces cyaneochromogenes sp. nov., a blue pigment-producing actinomycete from manganese-contaminated soil.</title>
        <authorList>
            <person name="Tang X."/>
            <person name="Zhao J."/>
            <person name="Li K."/>
            <person name="Chen Z."/>
            <person name="Sun Y."/>
            <person name="Gao J."/>
        </authorList>
    </citation>
    <scope>NUCLEOTIDE SEQUENCE [LARGE SCALE GENOMIC DNA]</scope>
    <source>
        <strain evidence="2 3">MK-45</strain>
    </source>
</reference>
<proteinExistence type="predicted"/>
<dbReference type="RefSeq" id="WP_126394306.1">
    <property type="nucleotide sequence ID" value="NZ_CP034539.1"/>
</dbReference>
<evidence type="ECO:0000313" key="3">
    <source>
        <dbReference type="Proteomes" id="UP000280298"/>
    </source>
</evidence>
<organism evidence="2 3">
    <name type="scientific">Streptomyces cyaneochromogenes</name>
    <dbReference type="NCBI Taxonomy" id="2496836"/>
    <lineage>
        <taxon>Bacteria</taxon>
        <taxon>Bacillati</taxon>
        <taxon>Actinomycetota</taxon>
        <taxon>Actinomycetes</taxon>
        <taxon>Kitasatosporales</taxon>
        <taxon>Streptomycetaceae</taxon>
        <taxon>Streptomyces</taxon>
    </lineage>
</organism>
<feature type="transmembrane region" description="Helical" evidence="1">
    <location>
        <begin position="47"/>
        <end position="65"/>
    </location>
</feature>
<feature type="transmembrane region" description="Helical" evidence="1">
    <location>
        <begin position="168"/>
        <end position="187"/>
    </location>
</feature>
<dbReference type="EMBL" id="CP034539">
    <property type="protein sequence ID" value="AZQ36822.1"/>
    <property type="molecule type" value="Genomic_DNA"/>
</dbReference>
<dbReference type="KEGG" id="scya:EJ357_28025"/>